<comment type="domain">
    <text evidence="8">The clip domain consists of 35-55 residues which are 'knitted' together usually by 3 conserved disulfide bonds forming a clip-like compact structure.</text>
</comment>
<proteinExistence type="inferred from homology"/>
<evidence type="ECO:0000256" key="1">
    <source>
        <dbReference type="ARBA" id="ARBA00022670"/>
    </source>
</evidence>
<dbReference type="PROSITE" id="PS51888">
    <property type="entry name" value="CLIP"/>
    <property type="match status" value="1"/>
</dbReference>
<dbReference type="PANTHER" id="PTHR24260:SF147">
    <property type="entry name" value="EG:BACR7A4.3 PROTEIN-RELATED"/>
    <property type="match status" value="1"/>
</dbReference>
<gene>
    <name evidence="12" type="primary">LOC108557805</name>
</gene>
<comment type="similarity">
    <text evidence="6 8">Belongs to the peptidase S1 family. CLIP subfamily.</text>
</comment>
<keyword evidence="4 7" id="KW-0720">Serine protease</keyword>
<dbReference type="Pfam" id="PF00089">
    <property type="entry name" value="Trypsin"/>
    <property type="match status" value="1"/>
</dbReference>
<dbReference type="InterPro" id="IPR018114">
    <property type="entry name" value="TRYPSIN_HIS"/>
</dbReference>
<organism evidence="11 12">
    <name type="scientific">Nicrophorus vespilloides</name>
    <name type="common">Boreal carrion beetle</name>
    <dbReference type="NCBI Taxonomy" id="110193"/>
    <lineage>
        <taxon>Eukaryota</taxon>
        <taxon>Metazoa</taxon>
        <taxon>Ecdysozoa</taxon>
        <taxon>Arthropoda</taxon>
        <taxon>Hexapoda</taxon>
        <taxon>Insecta</taxon>
        <taxon>Pterygota</taxon>
        <taxon>Neoptera</taxon>
        <taxon>Endopterygota</taxon>
        <taxon>Coleoptera</taxon>
        <taxon>Polyphaga</taxon>
        <taxon>Staphyliniformia</taxon>
        <taxon>Silphidae</taxon>
        <taxon>Nicrophorinae</taxon>
        <taxon>Nicrophorus</taxon>
    </lineage>
</organism>
<feature type="domain" description="Clip" evidence="10">
    <location>
        <begin position="22"/>
        <end position="66"/>
    </location>
</feature>
<sequence length="353" mass="38619">MNTWPILVLVILQVISICGQGICTLPSGNEGICTPIKQCLSALALLKAGTKAKVCGEADGLPLVCCDQRSIQLTEQQAGAKAEKYCSQFVNYLAKKYDNAYAAYGGKRSLAFEFPHMAALGFKVDDKIVWGCGGSLISDKFVLTAAHCIANKNLGEVKQVRLGDLNLALDTDNARPEDFQVANVYRHPDYKSPSRYNDIALIKLNRSVDSTIYAHMACLNTDPNVNPDGGLIATGWGLLKFAGEPADHLQKLELNLVNFEECNKHYPPERKLDKGILDDSQLCAGHPSRDTCEGDSGGPLQRFIHFDRTSIPRVHTVYGVTSFGKACGLSSSPGVYTRVSKYMDWIESIVWPN</sequence>
<name>A0ABM1M5W1_NICVS</name>
<dbReference type="InterPro" id="IPR043504">
    <property type="entry name" value="Peptidase_S1_PA_chymotrypsin"/>
</dbReference>
<evidence type="ECO:0000256" key="5">
    <source>
        <dbReference type="ARBA" id="ARBA00023157"/>
    </source>
</evidence>
<dbReference type="GeneID" id="108557805"/>
<evidence type="ECO:0000259" key="10">
    <source>
        <dbReference type="PROSITE" id="PS51888"/>
    </source>
</evidence>
<keyword evidence="5" id="KW-1015">Disulfide bond</keyword>
<keyword evidence="11" id="KW-1185">Reference proteome</keyword>
<dbReference type="Pfam" id="PF12032">
    <property type="entry name" value="CLIP"/>
    <property type="match status" value="1"/>
</dbReference>
<dbReference type="Gene3D" id="2.40.10.10">
    <property type="entry name" value="Trypsin-like serine proteases"/>
    <property type="match status" value="1"/>
</dbReference>
<keyword evidence="2 8" id="KW-0732">Signal</keyword>
<evidence type="ECO:0000256" key="3">
    <source>
        <dbReference type="ARBA" id="ARBA00022801"/>
    </source>
</evidence>
<dbReference type="InterPro" id="IPR001314">
    <property type="entry name" value="Peptidase_S1A"/>
</dbReference>
<dbReference type="InterPro" id="IPR051333">
    <property type="entry name" value="CLIP_Serine_Protease"/>
</dbReference>
<dbReference type="InterPro" id="IPR001254">
    <property type="entry name" value="Trypsin_dom"/>
</dbReference>
<dbReference type="CDD" id="cd00190">
    <property type="entry name" value="Tryp_SPc"/>
    <property type="match status" value="1"/>
</dbReference>
<dbReference type="PROSITE" id="PS00135">
    <property type="entry name" value="TRYPSIN_SER"/>
    <property type="match status" value="1"/>
</dbReference>
<dbReference type="EC" id="3.4.21.-" evidence="7"/>
<dbReference type="PROSITE" id="PS00134">
    <property type="entry name" value="TRYPSIN_HIS"/>
    <property type="match status" value="1"/>
</dbReference>
<keyword evidence="3 7" id="KW-0378">Hydrolase</keyword>
<dbReference type="Gene3D" id="3.30.1640.30">
    <property type="match status" value="1"/>
</dbReference>
<dbReference type="Proteomes" id="UP000695000">
    <property type="component" value="Unplaced"/>
</dbReference>
<feature type="domain" description="Peptidase S1" evidence="9">
    <location>
        <begin position="103"/>
        <end position="351"/>
    </location>
</feature>
<accession>A0ABM1M5W1</accession>
<keyword evidence="1 7" id="KW-0645">Protease</keyword>
<dbReference type="InterPro" id="IPR022700">
    <property type="entry name" value="CLIP"/>
</dbReference>
<dbReference type="RefSeq" id="XP_017769961.1">
    <property type="nucleotide sequence ID" value="XM_017914472.1"/>
</dbReference>
<dbReference type="PANTHER" id="PTHR24260">
    <property type="match status" value="1"/>
</dbReference>
<evidence type="ECO:0000313" key="12">
    <source>
        <dbReference type="RefSeq" id="XP_017769961.1"/>
    </source>
</evidence>
<dbReference type="SMART" id="SM00680">
    <property type="entry name" value="CLIP"/>
    <property type="match status" value="1"/>
</dbReference>
<evidence type="ECO:0000256" key="6">
    <source>
        <dbReference type="ARBA" id="ARBA00024195"/>
    </source>
</evidence>
<keyword evidence="8" id="KW-0964">Secreted</keyword>
<dbReference type="InterPro" id="IPR009003">
    <property type="entry name" value="Peptidase_S1_PA"/>
</dbReference>
<dbReference type="SUPFAM" id="SSF50494">
    <property type="entry name" value="Trypsin-like serine proteases"/>
    <property type="match status" value="1"/>
</dbReference>
<evidence type="ECO:0000256" key="8">
    <source>
        <dbReference type="RuleBase" id="RU366078"/>
    </source>
</evidence>
<feature type="chain" id="PRO_5044963689" description="CLIP domain-containing serine protease" evidence="8">
    <location>
        <begin position="20"/>
        <end position="353"/>
    </location>
</feature>
<evidence type="ECO:0000256" key="4">
    <source>
        <dbReference type="ARBA" id="ARBA00022825"/>
    </source>
</evidence>
<feature type="signal peptide" evidence="8">
    <location>
        <begin position="1"/>
        <end position="19"/>
    </location>
</feature>
<comment type="subcellular location">
    <subcellularLocation>
        <location evidence="8">Secreted</location>
    </subcellularLocation>
</comment>
<protein>
    <recommendedName>
        <fullName evidence="8">CLIP domain-containing serine protease</fullName>
        <ecNumber evidence="7">3.4.21.-</ecNumber>
    </recommendedName>
</protein>
<evidence type="ECO:0000259" key="9">
    <source>
        <dbReference type="PROSITE" id="PS50240"/>
    </source>
</evidence>
<reference evidence="12" key="1">
    <citation type="submission" date="2025-08" db="UniProtKB">
        <authorList>
            <consortium name="RefSeq"/>
        </authorList>
    </citation>
    <scope>IDENTIFICATION</scope>
    <source>
        <tissue evidence="12">Whole Larva</tissue>
    </source>
</reference>
<dbReference type="PRINTS" id="PR00722">
    <property type="entry name" value="CHYMOTRYPSIN"/>
</dbReference>
<dbReference type="InterPro" id="IPR033116">
    <property type="entry name" value="TRYPSIN_SER"/>
</dbReference>
<dbReference type="PROSITE" id="PS50240">
    <property type="entry name" value="TRYPSIN_DOM"/>
    <property type="match status" value="1"/>
</dbReference>
<evidence type="ECO:0000256" key="2">
    <source>
        <dbReference type="ARBA" id="ARBA00022729"/>
    </source>
</evidence>
<evidence type="ECO:0000256" key="7">
    <source>
        <dbReference type="RuleBase" id="RU363034"/>
    </source>
</evidence>
<evidence type="ECO:0000313" key="11">
    <source>
        <dbReference type="Proteomes" id="UP000695000"/>
    </source>
</evidence>
<dbReference type="InterPro" id="IPR038565">
    <property type="entry name" value="CLIP_sf"/>
</dbReference>
<dbReference type="SMART" id="SM00020">
    <property type="entry name" value="Tryp_SPc"/>
    <property type="match status" value="1"/>
</dbReference>